<dbReference type="OrthoDB" id="10069349at2759"/>
<dbReference type="eggNOG" id="ENOG502SJ5F">
    <property type="taxonomic scope" value="Eukaryota"/>
</dbReference>
<proteinExistence type="predicted"/>
<feature type="domain" description="VWFA" evidence="1">
    <location>
        <begin position="222"/>
        <end position="297"/>
    </location>
</feature>
<dbReference type="Pfam" id="PF13519">
    <property type="entry name" value="VWA_2"/>
    <property type="match status" value="1"/>
</dbReference>
<dbReference type="InParanoid" id="A0A1X7ST07"/>
<organism evidence="2">
    <name type="scientific">Amphimedon queenslandica</name>
    <name type="common">Sponge</name>
    <dbReference type="NCBI Taxonomy" id="400682"/>
    <lineage>
        <taxon>Eukaryota</taxon>
        <taxon>Metazoa</taxon>
        <taxon>Porifera</taxon>
        <taxon>Demospongiae</taxon>
        <taxon>Heteroscleromorpha</taxon>
        <taxon>Haplosclerida</taxon>
        <taxon>Niphatidae</taxon>
        <taxon>Amphimedon</taxon>
    </lineage>
</organism>
<dbReference type="EnsemblMetazoa" id="Aqu2.1.05213_001">
    <property type="protein sequence ID" value="Aqu2.1.05213_001"/>
    <property type="gene ID" value="Aqu2.1.05213"/>
</dbReference>
<dbReference type="SUPFAM" id="SSF53300">
    <property type="entry name" value="vWA-like"/>
    <property type="match status" value="1"/>
</dbReference>
<protein>
    <recommendedName>
        <fullName evidence="1">VWFA domain-containing protein</fullName>
    </recommendedName>
</protein>
<name>A0A1X7ST07_AMPQE</name>
<dbReference type="InterPro" id="IPR036465">
    <property type="entry name" value="vWFA_dom_sf"/>
</dbReference>
<evidence type="ECO:0000313" key="2">
    <source>
        <dbReference type="EnsemblMetazoa" id="Aqu2.1.05213_001"/>
    </source>
</evidence>
<reference evidence="2" key="1">
    <citation type="submission" date="2017-05" db="UniProtKB">
        <authorList>
            <consortium name="EnsemblMetazoa"/>
        </authorList>
    </citation>
    <scope>IDENTIFICATION</scope>
</reference>
<dbReference type="AlphaFoldDB" id="A0A1X7ST07"/>
<dbReference type="InterPro" id="IPR002035">
    <property type="entry name" value="VWF_A"/>
</dbReference>
<sequence length="302" mass="34468">DIDEACTVNVEAQHCSLVCPLSGTRIHHPVRVAADMTQGPFDKENILAKIESDNNFVQFGKLTKEQLKTDFETAKLLMYFPWETDEKVCIWTNSPKNEITKVCKKVNVPFKWYEMLHSLPELHILNPQGLYSGDECLTYNSEAHLIYFLGSTKNTDEKRRFYNACESDYQQVITKSKLEEIGKLDGLEMQVTADIKKVIQKDSDEIQNYDKISAEYFRTGDIRLDAAKQLFNSFATRTQAYKLHHALGLTVFGSEVTVILELSKNTEKFETSLEDVEIDGSTELTAAVVNAVQQLKKFNCKR</sequence>
<accession>A0A1X7ST07</accession>
<dbReference type="Gene3D" id="3.40.50.410">
    <property type="entry name" value="von Willebrand factor, type A domain"/>
    <property type="match status" value="1"/>
</dbReference>
<evidence type="ECO:0000259" key="1">
    <source>
        <dbReference type="Pfam" id="PF13519"/>
    </source>
</evidence>